<evidence type="ECO:0000313" key="2">
    <source>
        <dbReference type="Proteomes" id="UP001055072"/>
    </source>
</evidence>
<organism evidence="1 2">
    <name type="scientific">Irpex rosettiformis</name>
    <dbReference type="NCBI Taxonomy" id="378272"/>
    <lineage>
        <taxon>Eukaryota</taxon>
        <taxon>Fungi</taxon>
        <taxon>Dikarya</taxon>
        <taxon>Basidiomycota</taxon>
        <taxon>Agaricomycotina</taxon>
        <taxon>Agaricomycetes</taxon>
        <taxon>Polyporales</taxon>
        <taxon>Irpicaceae</taxon>
        <taxon>Irpex</taxon>
    </lineage>
</organism>
<dbReference type="Proteomes" id="UP001055072">
    <property type="component" value="Unassembled WGS sequence"/>
</dbReference>
<dbReference type="EMBL" id="MU274919">
    <property type="protein sequence ID" value="KAI0087146.1"/>
    <property type="molecule type" value="Genomic_DNA"/>
</dbReference>
<evidence type="ECO:0000313" key="1">
    <source>
        <dbReference type="EMBL" id="KAI0087146.1"/>
    </source>
</evidence>
<protein>
    <submittedName>
        <fullName evidence="1">O-methyltransferase</fullName>
    </submittedName>
</protein>
<name>A0ACB8TYX3_9APHY</name>
<proteinExistence type="predicted"/>
<sequence>MTELLISLRRILDESIDTIVSVCERRNEDFPHLDVPAHPSEFSPQGIRNDPEVAQAIKLGVAAASQLVAALQSPIQAIANLCFLATIPSNIAASERVHVPEIIRNSGDKGMHVTEIVKYNGANVDKLERILRHLATHHIFREVSPRVFAHNMLSSLLDTGKDYKTIIDNPENKYDNTNGLCAFAAMLSDELSKAYPHTADVLADPSIADSQELNETTLQKALNMKHTLWQYLDLPENAFRGRRFNIAMRGISALQPSGTILGLYDWDALPERATIVDVGSGLGHVSLEIAAARPDFRFILEDRPSVVAHAKEYWSQHAPIAMTNAHFLGLDFLHPQPKLPYTPDVFFLRYILHNQPDNYATMLLGHLRKVATEYTKLIIIDFVVEYVCPVPEDSEDAIPGDPSPAAPSPLLTNFGVAGAYPYNMDMVMLSYLNAKERTIGAWRDLLFVSGWKLITVKRDPADRTGWPLIVSEPILSTN</sequence>
<comment type="caution">
    <text evidence="1">The sequence shown here is derived from an EMBL/GenBank/DDBJ whole genome shotgun (WGS) entry which is preliminary data.</text>
</comment>
<accession>A0ACB8TYX3</accession>
<keyword evidence="2" id="KW-1185">Reference proteome</keyword>
<reference evidence="1" key="1">
    <citation type="journal article" date="2021" name="Environ. Microbiol.">
        <title>Gene family expansions and transcriptome signatures uncover fungal adaptations to wood decay.</title>
        <authorList>
            <person name="Hage H."/>
            <person name="Miyauchi S."/>
            <person name="Viragh M."/>
            <person name="Drula E."/>
            <person name="Min B."/>
            <person name="Chaduli D."/>
            <person name="Navarro D."/>
            <person name="Favel A."/>
            <person name="Norest M."/>
            <person name="Lesage-Meessen L."/>
            <person name="Balint B."/>
            <person name="Merenyi Z."/>
            <person name="de Eugenio L."/>
            <person name="Morin E."/>
            <person name="Martinez A.T."/>
            <person name="Baldrian P."/>
            <person name="Stursova M."/>
            <person name="Martinez M.J."/>
            <person name="Novotny C."/>
            <person name="Magnuson J.K."/>
            <person name="Spatafora J.W."/>
            <person name="Maurice S."/>
            <person name="Pangilinan J."/>
            <person name="Andreopoulos W."/>
            <person name="LaButti K."/>
            <person name="Hundley H."/>
            <person name="Na H."/>
            <person name="Kuo A."/>
            <person name="Barry K."/>
            <person name="Lipzen A."/>
            <person name="Henrissat B."/>
            <person name="Riley R."/>
            <person name="Ahrendt S."/>
            <person name="Nagy L.G."/>
            <person name="Grigoriev I.V."/>
            <person name="Martin F."/>
            <person name="Rosso M.N."/>
        </authorList>
    </citation>
    <scope>NUCLEOTIDE SEQUENCE</scope>
    <source>
        <strain evidence="1">CBS 384.51</strain>
    </source>
</reference>
<gene>
    <name evidence="1" type="ORF">BDY19DRAFT_303877</name>
</gene>